<keyword evidence="7" id="KW-0413">Isomerase</keyword>
<feature type="domain" description="Thioredoxin" evidence="12">
    <location>
        <begin position="135"/>
        <end position="251"/>
    </location>
</feature>
<dbReference type="PANTHER" id="PTHR45672:SF17">
    <property type="entry name" value="PROTEIN DISULFIDE-ISOMERASE LIKE 2-1"/>
    <property type="match status" value="1"/>
</dbReference>
<evidence type="ECO:0000256" key="4">
    <source>
        <dbReference type="ARBA" id="ARBA00022729"/>
    </source>
</evidence>
<evidence type="ECO:0000256" key="7">
    <source>
        <dbReference type="ARBA" id="ARBA00023235"/>
    </source>
</evidence>
<dbReference type="Pfam" id="PF07749">
    <property type="entry name" value="ERp29"/>
    <property type="match status" value="1"/>
</dbReference>
<dbReference type="SUPFAM" id="SSF52833">
    <property type="entry name" value="Thioredoxin-like"/>
    <property type="match status" value="2"/>
</dbReference>
<evidence type="ECO:0000256" key="10">
    <source>
        <dbReference type="RuleBase" id="RU004208"/>
    </source>
</evidence>
<evidence type="ECO:0000256" key="11">
    <source>
        <dbReference type="SAM" id="SignalP"/>
    </source>
</evidence>
<sequence length="359" mass="39915">MEKYQQIWLVLGIFILFAVSALADDVVVLTEDNFEKEVGQDRGALVEFYAPWCGHCKKLAPEYEKLGTSFKKAKSVLIGKVDCDEHKSLCSKYGVSGYPTIQWFPKGSLEPKKYEGPRTTELLAEFVNNEGGTNVKIATMASNVVVLTAENFNEVVLDETKDVLVEFYAPWCGHCKNLAPTYEKVATVFKSEEHVVIANLDADRYRGLADKFGISGFPTLKFFPKGNKAGEEYEGDRDLEDFVNFINEKCGTSRDGKGQLTSKAGIVESLDALVKEFVAASNDEKKAVVSRIEEEVEKLEGSTARHGKIYLKAAKNSMAKGPDYAKNEIERLQRLLDKSISPAKADEFTLKKNILSTFA</sequence>
<proteinExistence type="inferred from homology"/>
<evidence type="ECO:0000256" key="6">
    <source>
        <dbReference type="ARBA" id="ARBA00023157"/>
    </source>
</evidence>
<evidence type="ECO:0000313" key="14">
    <source>
        <dbReference type="Proteomes" id="UP000091857"/>
    </source>
</evidence>
<dbReference type="Pfam" id="PF00085">
    <property type="entry name" value="Thioredoxin"/>
    <property type="match status" value="2"/>
</dbReference>
<dbReference type="Gramene" id="Manes.05G002000.1.v8.1">
    <property type="protein sequence ID" value="Manes.05G002000.1.v8.1.CDS"/>
    <property type="gene ID" value="Manes.05G002000.v8.1"/>
</dbReference>
<dbReference type="STRING" id="3983.A0A2C9VU41"/>
<dbReference type="InterPro" id="IPR017937">
    <property type="entry name" value="Thioredoxin_CS"/>
</dbReference>
<comment type="catalytic activity">
    <reaction evidence="1">
        <text>Catalyzes the rearrangement of -S-S- bonds in proteins.</text>
        <dbReference type="EC" id="5.3.4.1"/>
    </reaction>
</comment>
<feature type="domain" description="Thioredoxin" evidence="12">
    <location>
        <begin position="8"/>
        <end position="132"/>
    </location>
</feature>
<protein>
    <recommendedName>
        <fullName evidence="3">protein disulfide-isomerase</fullName>
        <ecNumber evidence="3">5.3.4.1</ecNumber>
    </recommendedName>
    <alternativeName>
        <fullName evidence="9">P5</fullName>
    </alternativeName>
</protein>
<evidence type="ECO:0000256" key="2">
    <source>
        <dbReference type="ARBA" id="ARBA00006347"/>
    </source>
</evidence>
<dbReference type="CDD" id="cd02998">
    <property type="entry name" value="PDI_a_ERp38"/>
    <property type="match status" value="2"/>
</dbReference>
<dbReference type="OMA" id="AKNSMAK"/>
<dbReference type="PROSITE" id="PS00194">
    <property type="entry name" value="THIOREDOXIN_1"/>
    <property type="match status" value="2"/>
</dbReference>
<dbReference type="InterPro" id="IPR036249">
    <property type="entry name" value="Thioredoxin-like_sf"/>
</dbReference>
<evidence type="ECO:0000256" key="3">
    <source>
        <dbReference type="ARBA" id="ARBA00012723"/>
    </source>
</evidence>
<dbReference type="SUPFAM" id="SSF47933">
    <property type="entry name" value="ERP29 C domain-like"/>
    <property type="match status" value="1"/>
</dbReference>
<dbReference type="GO" id="GO:0003756">
    <property type="term" value="F:protein disulfide isomerase activity"/>
    <property type="evidence" value="ECO:0000318"/>
    <property type="project" value="GO_Central"/>
</dbReference>
<keyword evidence="14" id="KW-1185">Reference proteome</keyword>
<reference evidence="14" key="1">
    <citation type="journal article" date="2016" name="Nat. Biotechnol.">
        <title>Sequencing wild and cultivated cassava and related species reveals extensive interspecific hybridization and genetic diversity.</title>
        <authorList>
            <person name="Bredeson J.V."/>
            <person name="Lyons J.B."/>
            <person name="Prochnik S.E."/>
            <person name="Wu G.A."/>
            <person name="Ha C.M."/>
            <person name="Edsinger-Gonzales E."/>
            <person name="Grimwood J."/>
            <person name="Schmutz J."/>
            <person name="Rabbi I.Y."/>
            <person name="Egesi C."/>
            <person name="Nauluvula P."/>
            <person name="Lebot V."/>
            <person name="Ndunguru J."/>
            <person name="Mkamilo G."/>
            <person name="Bart R.S."/>
            <person name="Setter T.L."/>
            <person name="Gleadow R.M."/>
            <person name="Kulakow P."/>
            <person name="Ferguson M.E."/>
            <person name="Rounsley S."/>
            <person name="Rokhsar D.S."/>
        </authorList>
    </citation>
    <scope>NUCLEOTIDE SEQUENCE [LARGE SCALE GENOMIC DNA]</scope>
    <source>
        <strain evidence="14">cv. AM560-2</strain>
    </source>
</reference>
<dbReference type="NCBIfam" id="TIGR01126">
    <property type="entry name" value="pdi_dom"/>
    <property type="match status" value="2"/>
</dbReference>
<dbReference type="InterPro" id="IPR051063">
    <property type="entry name" value="PDI"/>
</dbReference>
<dbReference type="FunFam" id="3.40.30.10:FF:000032">
    <property type="entry name" value="Protein disulfide-isomerase A6 homolog"/>
    <property type="match status" value="2"/>
</dbReference>
<comment type="similarity">
    <text evidence="2 10">Belongs to the protein disulfide isomerase family.</text>
</comment>
<dbReference type="GO" id="GO:0005783">
    <property type="term" value="C:endoplasmic reticulum"/>
    <property type="evidence" value="ECO:0000318"/>
    <property type="project" value="GO_Central"/>
</dbReference>
<feature type="signal peptide" evidence="11">
    <location>
        <begin position="1"/>
        <end position="23"/>
    </location>
</feature>
<keyword evidence="5" id="KW-0677">Repeat</keyword>
<dbReference type="PANTHER" id="PTHR45672">
    <property type="entry name" value="PROTEIN DISULFIDE-ISOMERASE C17H9.14C-RELATED"/>
    <property type="match status" value="1"/>
</dbReference>
<evidence type="ECO:0000259" key="12">
    <source>
        <dbReference type="PROSITE" id="PS51352"/>
    </source>
</evidence>
<keyword evidence="6" id="KW-1015">Disulfide bond</keyword>
<dbReference type="PRINTS" id="PR00421">
    <property type="entry name" value="THIOREDOXIN"/>
</dbReference>
<comment type="caution">
    <text evidence="13">The sequence shown here is derived from an EMBL/GenBank/DDBJ whole genome shotgun (WGS) entry which is preliminary data.</text>
</comment>
<dbReference type="Proteomes" id="UP000091857">
    <property type="component" value="Chromosome 5"/>
</dbReference>
<dbReference type="InterPro" id="IPR011679">
    <property type="entry name" value="ERp29_C"/>
</dbReference>
<keyword evidence="8" id="KW-0676">Redox-active center</keyword>
<dbReference type="InterPro" id="IPR036356">
    <property type="entry name" value="ERp29_C_sf"/>
</dbReference>
<organism evidence="13 14">
    <name type="scientific">Manihot esculenta</name>
    <name type="common">Cassava</name>
    <name type="synonym">Jatropha manihot</name>
    <dbReference type="NCBI Taxonomy" id="3983"/>
    <lineage>
        <taxon>Eukaryota</taxon>
        <taxon>Viridiplantae</taxon>
        <taxon>Streptophyta</taxon>
        <taxon>Embryophyta</taxon>
        <taxon>Tracheophyta</taxon>
        <taxon>Spermatophyta</taxon>
        <taxon>Magnoliopsida</taxon>
        <taxon>eudicotyledons</taxon>
        <taxon>Gunneridae</taxon>
        <taxon>Pentapetalae</taxon>
        <taxon>rosids</taxon>
        <taxon>fabids</taxon>
        <taxon>Malpighiales</taxon>
        <taxon>Euphorbiaceae</taxon>
        <taxon>Crotonoideae</taxon>
        <taxon>Manihoteae</taxon>
        <taxon>Manihot</taxon>
    </lineage>
</organism>
<evidence type="ECO:0000313" key="13">
    <source>
        <dbReference type="EMBL" id="OAY48738.1"/>
    </source>
</evidence>
<evidence type="ECO:0000256" key="5">
    <source>
        <dbReference type="ARBA" id="ARBA00022737"/>
    </source>
</evidence>
<dbReference type="CDD" id="cd00238">
    <property type="entry name" value="ERp29c"/>
    <property type="match status" value="1"/>
</dbReference>
<feature type="chain" id="PRO_5012338598" description="protein disulfide-isomerase" evidence="11">
    <location>
        <begin position="24"/>
        <end position="359"/>
    </location>
</feature>
<gene>
    <name evidence="13" type="ORF">MANES_05G002000v8</name>
</gene>
<dbReference type="EC" id="5.3.4.1" evidence="3"/>
<dbReference type="Gene3D" id="3.40.30.10">
    <property type="entry name" value="Glutaredoxin"/>
    <property type="match status" value="2"/>
</dbReference>
<evidence type="ECO:0000256" key="1">
    <source>
        <dbReference type="ARBA" id="ARBA00001182"/>
    </source>
</evidence>
<evidence type="ECO:0000256" key="9">
    <source>
        <dbReference type="ARBA" id="ARBA00080925"/>
    </source>
</evidence>
<dbReference type="PROSITE" id="PS51352">
    <property type="entry name" value="THIOREDOXIN_2"/>
    <property type="match status" value="2"/>
</dbReference>
<dbReference type="EMBL" id="CM004391">
    <property type="protein sequence ID" value="OAY48738.1"/>
    <property type="molecule type" value="Genomic_DNA"/>
</dbReference>
<dbReference type="InterPro" id="IPR013766">
    <property type="entry name" value="Thioredoxin_domain"/>
</dbReference>
<dbReference type="InterPro" id="IPR005788">
    <property type="entry name" value="PDI_thioredoxin-like_dom"/>
</dbReference>
<evidence type="ECO:0000256" key="8">
    <source>
        <dbReference type="ARBA" id="ARBA00023284"/>
    </source>
</evidence>
<dbReference type="GO" id="GO:0006457">
    <property type="term" value="P:protein folding"/>
    <property type="evidence" value="ECO:0000318"/>
    <property type="project" value="GO_Central"/>
</dbReference>
<dbReference type="OrthoDB" id="10264505at2759"/>
<keyword evidence="4 11" id="KW-0732">Signal</keyword>
<dbReference type="AlphaFoldDB" id="A0A2C9VU41"/>
<name>A0A2C9VU41_MANES</name>
<dbReference type="Gene3D" id="1.20.1150.12">
    <property type="entry name" value="Endoplasmic reticulum resident protein 29, C-terminal domain"/>
    <property type="match status" value="1"/>
</dbReference>
<accession>A0A2C9VU41</accession>